<protein>
    <recommendedName>
        <fullName evidence="9">Major facilitator superfamily (MFS) profile domain-containing protein</fullName>
    </recommendedName>
</protein>
<feature type="compositionally biased region" description="Basic and acidic residues" evidence="7">
    <location>
        <begin position="1"/>
        <end position="10"/>
    </location>
</feature>
<dbReference type="InterPro" id="IPR011701">
    <property type="entry name" value="MFS"/>
</dbReference>
<dbReference type="GO" id="GO:0016020">
    <property type="term" value="C:membrane"/>
    <property type="evidence" value="ECO:0007669"/>
    <property type="project" value="UniProtKB-SubCell"/>
</dbReference>
<feature type="region of interest" description="Disordered" evidence="7">
    <location>
        <begin position="1"/>
        <end position="47"/>
    </location>
</feature>
<evidence type="ECO:0000256" key="6">
    <source>
        <dbReference type="ARBA" id="ARBA00023136"/>
    </source>
</evidence>
<dbReference type="InParanoid" id="A0A0C3DBL1"/>
<keyword evidence="3" id="KW-0813">Transport</keyword>
<feature type="transmembrane region" description="Helical" evidence="8">
    <location>
        <begin position="293"/>
        <end position="312"/>
    </location>
</feature>
<gene>
    <name evidence="10" type="ORF">OIDMADRAFT_127322</name>
</gene>
<reference evidence="10 11" key="1">
    <citation type="submission" date="2014-04" db="EMBL/GenBank/DDBJ databases">
        <authorList>
            <consortium name="DOE Joint Genome Institute"/>
            <person name="Kuo A."/>
            <person name="Martino E."/>
            <person name="Perotto S."/>
            <person name="Kohler A."/>
            <person name="Nagy L.G."/>
            <person name="Floudas D."/>
            <person name="Copeland A."/>
            <person name="Barry K.W."/>
            <person name="Cichocki N."/>
            <person name="Veneault-Fourrey C."/>
            <person name="LaButti K."/>
            <person name="Lindquist E.A."/>
            <person name="Lipzen A."/>
            <person name="Lundell T."/>
            <person name="Morin E."/>
            <person name="Murat C."/>
            <person name="Sun H."/>
            <person name="Tunlid A."/>
            <person name="Henrissat B."/>
            <person name="Grigoriev I.V."/>
            <person name="Hibbett D.S."/>
            <person name="Martin F."/>
            <person name="Nordberg H.P."/>
            <person name="Cantor M.N."/>
            <person name="Hua S.X."/>
        </authorList>
    </citation>
    <scope>NUCLEOTIDE SEQUENCE [LARGE SCALE GENOMIC DNA]</scope>
    <source>
        <strain evidence="10 11">Zn</strain>
    </source>
</reference>
<feature type="transmembrane region" description="Helical" evidence="8">
    <location>
        <begin position="384"/>
        <end position="406"/>
    </location>
</feature>
<comment type="similarity">
    <text evidence="2">Belongs to the major facilitator superfamily. Monocarboxylate porter (TC 2.A.1.13) family.</text>
</comment>
<dbReference type="Proteomes" id="UP000054321">
    <property type="component" value="Unassembled WGS sequence"/>
</dbReference>
<feature type="transmembrane region" description="Helical" evidence="8">
    <location>
        <begin position="150"/>
        <end position="170"/>
    </location>
</feature>
<evidence type="ECO:0000256" key="1">
    <source>
        <dbReference type="ARBA" id="ARBA00004141"/>
    </source>
</evidence>
<dbReference type="InterPro" id="IPR020846">
    <property type="entry name" value="MFS_dom"/>
</dbReference>
<feature type="transmembrane region" description="Helical" evidence="8">
    <location>
        <begin position="214"/>
        <end position="234"/>
    </location>
</feature>
<evidence type="ECO:0000256" key="2">
    <source>
        <dbReference type="ARBA" id="ARBA00006727"/>
    </source>
</evidence>
<evidence type="ECO:0000259" key="9">
    <source>
        <dbReference type="PROSITE" id="PS50850"/>
    </source>
</evidence>
<feature type="transmembrane region" description="Helical" evidence="8">
    <location>
        <begin position="125"/>
        <end position="144"/>
    </location>
</feature>
<feature type="transmembrane region" description="Helical" evidence="8">
    <location>
        <begin position="55"/>
        <end position="76"/>
    </location>
</feature>
<sequence length="447" mass="47984">MASFIDKEASPSRPNQAAEVPSSRTTPETIGVEKAEAPSNTSAWGDDAPDGGSTAWLCVLGAWCTMFCSFGWINSIGTFQEYYQINLLKQYSPSEISWIPSLQIFIMFATGPIVGKIYDQRGPHILLLVGTFLHVFGLMMASISSRYYQVLLSQGVCSACGVACIFQPALSATSGWFNKKRGAAFGALSTGSSLGGVIFPIMVSRLIREVGYGWAMRISAFLILFLLIVANLAVKSRLPPRSRSQTKQEPMRPFKETSMMLLLGGAFFLTFGIFIPINFIIVEAIAQGMAPGLAQYLLAVLNATSLFGRALSGMLADKVGRYNVFVVVCYTTSILILALWIPATNNAATIAFAGFFGFTSGAYVSLLPALAAQISPPREIGFRTGLLFLFCSLGGLTTSPIAGAILARENGDYLGMKIFAGVMVLIGTTGVLFAKLAQSGWKLTAKF</sequence>
<comment type="subcellular location">
    <subcellularLocation>
        <location evidence="1">Membrane</location>
        <topology evidence="1">Multi-pass membrane protein</topology>
    </subcellularLocation>
</comment>
<keyword evidence="4 8" id="KW-0812">Transmembrane</keyword>
<dbReference type="CDD" id="cd17352">
    <property type="entry name" value="MFS_MCT_SLC16"/>
    <property type="match status" value="1"/>
</dbReference>
<dbReference type="PROSITE" id="PS50850">
    <property type="entry name" value="MFS"/>
    <property type="match status" value="1"/>
</dbReference>
<name>A0A0C3DBL1_OIDMZ</name>
<keyword evidence="6 8" id="KW-0472">Membrane</keyword>
<evidence type="ECO:0000256" key="5">
    <source>
        <dbReference type="ARBA" id="ARBA00022989"/>
    </source>
</evidence>
<feature type="transmembrane region" description="Helical" evidence="8">
    <location>
        <begin position="182"/>
        <end position="202"/>
    </location>
</feature>
<feature type="transmembrane region" description="Helical" evidence="8">
    <location>
        <begin position="324"/>
        <end position="343"/>
    </location>
</feature>
<feature type="transmembrane region" description="Helical" evidence="8">
    <location>
        <begin position="349"/>
        <end position="372"/>
    </location>
</feature>
<feature type="domain" description="Major facilitator superfamily (MFS) profile" evidence="9">
    <location>
        <begin position="258"/>
        <end position="447"/>
    </location>
</feature>
<dbReference type="PANTHER" id="PTHR11360:SF224">
    <property type="entry name" value="MAJOR FACILITATOR SUPERFAMILY (MFS) PROFILE DOMAIN-CONTAINING PROTEIN-RELATED"/>
    <property type="match status" value="1"/>
</dbReference>
<dbReference type="EMBL" id="KN832879">
    <property type="protein sequence ID" value="KIM99327.1"/>
    <property type="molecule type" value="Genomic_DNA"/>
</dbReference>
<feature type="transmembrane region" description="Helical" evidence="8">
    <location>
        <begin position="96"/>
        <end position="118"/>
    </location>
</feature>
<dbReference type="InterPro" id="IPR036259">
    <property type="entry name" value="MFS_trans_sf"/>
</dbReference>
<evidence type="ECO:0000256" key="4">
    <source>
        <dbReference type="ARBA" id="ARBA00022692"/>
    </source>
</evidence>
<dbReference type="SUPFAM" id="SSF103473">
    <property type="entry name" value="MFS general substrate transporter"/>
    <property type="match status" value="1"/>
</dbReference>
<organism evidence="10 11">
    <name type="scientific">Oidiodendron maius (strain Zn)</name>
    <dbReference type="NCBI Taxonomy" id="913774"/>
    <lineage>
        <taxon>Eukaryota</taxon>
        <taxon>Fungi</taxon>
        <taxon>Dikarya</taxon>
        <taxon>Ascomycota</taxon>
        <taxon>Pezizomycotina</taxon>
        <taxon>Leotiomycetes</taxon>
        <taxon>Leotiomycetes incertae sedis</taxon>
        <taxon>Myxotrichaceae</taxon>
        <taxon>Oidiodendron</taxon>
    </lineage>
</organism>
<dbReference type="OrthoDB" id="5667at2759"/>
<keyword evidence="5 8" id="KW-1133">Transmembrane helix</keyword>
<reference evidence="11" key="2">
    <citation type="submission" date="2015-01" db="EMBL/GenBank/DDBJ databases">
        <title>Evolutionary Origins and Diversification of the Mycorrhizal Mutualists.</title>
        <authorList>
            <consortium name="DOE Joint Genome Institute"/>
            <consortium name="Mycorrhizal Genomics Consortium"/>
            <person name="Kohler A."/>
            <person name="Kuo A."/>
            <person name="Nagy L.G."/>
            <person name="Floudas D."/>
            <person name="Copeland A."/>
            <person name="Barry K.W."/>
            <person name="Cichocki N."/>
            <person name="Veneault-Fourrey C."/>
            <person name="LaButti K."/>
            <person name="Lindquist E.A."/>
            <person name="Lipzen A."/>
            <person name="Lundell T."/>
            <person name="Morin E."/>
            <person name="Murat C."/>
            <person name="Riley R."/>
            <person name="Ohm R."/>
            <person name="Sun H."/>
            <person name="Tunlid A."/>
            <person name="Henrissat B."/>
            <person name="Grigoriev I.V."/>
            <person name="Hibbett D.S."/>
            <person name="Martin F."/>
        </authorList>
    </citation>
    <scope>NUCLEOTIDE SEQUENCE [LARGE SCALE GENOMIC DNA]</scope>
    <source>
        <strain evidence="11">Zn</strain>
    </source>
</reference>
<keyword evidence="11" id="KW-1185">Reference proteome</keyword>
<evidence type="ECO:0000256" key="3">
    <source>
        <dbReference type="ARBA" id="ARBA00022448"/>
    </source>
</evidence>
<dbReference type="AlphaFoldDB" id="A0A0C3DBL1"/>
<evidence type="ECO:0000313" key="11">
    <source>
        <dbReference type="Proteomes" id="UP000054321"/>
    </source>
</evidence>
<evidence type="ECO:0000313" key="10">
    <source>
        <dbReference type="EMBL" id="KIM99327.1"/>
    </source>
</evidence>
<dbReference type="Gene3D" id="1.20.1250.20">
    <property type="entry name" value="MFS general substrate transporter like domains"/>
    <property type="match status" value="2"/>
</dbReference>
<dbReference type="Pfam" id="PF07690">
    <property type="entry name" value="MFS_1"/>
    <property type="match status" value="1"/>
</dbReference>
<dbReference type="HOGENOM" id="CLU_001265_1_0_1"/>
<dbReference type="GO" id="GO:0022857">
    <property type="term" value="F:transmembrane transporter activity"/>
    <property type="evidence" value="ECO:0007669"/>
    <property type="project" value="InterPro"/>
</dbReference>
<dbReference type="InterPro" id="IPR050327">
    <property type="entry name" value="Proton-linked_MCT"/>
</dbReference>
<evidence type="ECO:0000256" key="7">
    <source>
        <dbReference type="SAM" id="MobiDB-lite"/>
    </source>
</evidence>
<feature type="transmembrane region" description="Helical" evidence="8">
    <location>
        <begin position="418"/>
        <end position="437"/>
    </location>
</feature>
<dbReference type="PANTHER" id="PTHR11360">
    <property type="entry name" value="MONOCARBOXYLATE TRANSPORTER"/>
    <property type="match status" value="1"/>
</dbReference>
<feature type="transmembrane region" description="Helical" evidence="8">
    <location>
        <begin position="260"/>
        <end position="281"/>
    </location>
</feature>
<evidence type="ECO:0000256" key="8">
    <source>
        <dbReference type="SAM" id="Phobius"/>
    </source>
</evidence>
<proteinExistence type="inferred from homology"/>
<accession>A0A0C3DBL1</accession>